<evidence type="ECO:0000313" key="3">
    <source>
        <dbReference type="Proteomes" id="UP000224634"/>
    </source>
</evidence>
<proteinExistence type="predicted"/>
<protein>
    <submittedName>
        <fullName evidence="2">Uncharacterized protein</fullName>
    </submittedName>
</protein>
<dbReference type="AlphaFoldDB" id="A0A2B7WZP7"/>
<comment type="caution">
    <text evidence="2">The sequence shown here is derived from an EMBL/GenBank/DDBJ whole genome shotgun (WGS) entry which is preliminary data.</text>
</comment>
<evidence type="ECO:0000313" key="2">
    <source>
        <dbReference type="EMBL" id="PGH01962.1"/>
    </source>
</evidence>
<dbReference type="EMBL" id="PDNA01000230">
    <property type="protein sequence ID" value="PGH01962.1"/>
    <property type="molecule type" value="Genomic_DNA"/>
</dbReference>
<keyword evidence="1" id="KW-0812">Transmembrane</keyword>
<reference evidence="2 3" key="1">
    <citation type="submission" date="2017-10" db="EMBL/GenBank/DDBJ databases">
        <title>Comparative genomics in systemic dimorphic fungi from Ajellomycetaceae.</title>
        <authorList>
            <person name="Munoz J.F."/>
            <person name="Mcewen J.G."/>
            <person name="Clay O.K."/>
            <person name="Cuomo C.A."/>
        </authorList>
    </citation>
    <scope>NUCLEOTIDE SEQUENCE [LARGE SCALE GENOMIC DNA]</scope>
    <source>
        <strain evidence="2 3">UAMH7299</strain>
    </source>
</reference>
<organism evidence="2 3">
    <name type="scientific">Polytolypa hystricis (strain UAMH7299)</name>
    <dbReference type="NCBI Taxonomy" id="1447883"/>
    <lineage>
        <taxon>Eukaryota</taxon>
        <taxon>Fungi</taxon>
        <taxon>Dikarya</taxon>
        <taxon>Ascomycota</taxon>
        <taxon>Pezizomycotina</taxon>
        <taxon>Eurotiomycetes</taxon>
        <taxon>Eurotiomycetidae</taxon>
        <taxon>Onygenales</taxon>
        <taxon>Onygenales incertae sedis</taxon>
        <taxon>Polytolypa</taxon>
    </lineage>
</organism>
<accession>A0A2B7WZP7</accession>
<keyword evidence="3" id="KW-1185">Reference proteome</keyword>
<keyword evidence="1" id="KW-0472">Membrane</keyword>
<name>A0A2B7WZP7_POLH7</name>
<sequence length="98" mass="10616">MLLQILRLLVYLAITLAVLGAWVAGKLDPYQKKLQELALNMMGETKVSYGLKKSLTGKRLIEEENLSKIQSQFGNNLGGLFAKGGPGWGVANALGKNI</sequence>
<gene>
    <name evidence="2" type="ORF">AJ80_08944</name>
</gene>
<keyword evidence="1" id="KW-1133">Transmembrane helix</keyword>
<dbReference type="OrthoDB" id="3001700at2759"/>
<feature type="transmembrane region" description="Helical" evidence="1">
    <location>
        <begin position="6"/>
        <end position="25"/>
    </location>
</feature>
<dbReference type="Proteomes" id="UP000224634">
    <property type="component" value="Unassembled WGS sequence"/>
</dbReference>
<evidence type="ECO:0000256" key="1">
    <source>
        <dbReference type="SAM" id="Phobius"/>
    </source>
</evidence>